<accession>A0A8T8SF90</accession>
<protein>
    <recommendedName>
        <fullName evidence="4">Endonuclease/exonuclease/phosphatase domain-containing protein</fullName>
    </recommendedName>
</protein>
<organism evidence="2 3">
    <name type="scientific">Tilletia indica</name>
    <dbReference type="NCBI Taxonomy" id="43049"/>
    <lineage>
        <taxon>Eukaryota</taxon>
        <taxon>Fungi</taxon>
        <taxon>Dikarya</taxon>
        <taxon>Basidiomycota</taxon>
        <taxon>Ustilaginomycotina</taxon>
        <taxon>Exobasidiomycetes</taxon>
        <taxon>Tilletiales</taxon>
        <taxon>Tilletiaceae</taxon>
        <taxon>Tilletia</taxon>
    </lineage>
</organism>
<name>A0A8T8SF90_9BASI</name>
<dbReference type="AlphaFoldDB" id="A0A8T8SF90"/>
<keyword evidence="3" id="KW-1185">Reference proteome</keyword>
<dbReference type="SUPFAM" id="SSF56219">
    <property type="entry name" value="DNase I-like"/>
    <property type="match status" value="1"/>
</dbReference>
<feature type="region of interest" description="Disordered" evidence="1">
    <location>
        <begin position="335"/>
        <end position="376"/>
    </location>
</feature>
<evidence type="ECO:0000313" key="2">
    <source>
        <dbReference type="EMBL" id="KAE8238837.1"/>
    </source>
</evidence>
<evidence type="ECO:0000256" key="1">
    <source>
        <dbReference type="SAM" id="MobiDB-lite"/>
    </source>
</evidence>
<sequence>MASPAESNEVAIRIIYCNTTGLSIEKARALWALADENTLVFAAETWHLPQGLDTLGDLLFVTTPEARIRGTVVSGRRHGGLALWVGARLKGRISNTQTHQYGIAVTISGRTIHAVYMPPTLEDDPSKPFSFKTYLRPKDRSVPDIILGDVNIRFGRAFGDTESGPRTRLRVMNDFIAEHTLTHIQPAPDSARPVKLDHVFVRPGISTRLIAYRADFKTDHPIIDVSASWKAPTTLASTSDHKMDLDRLEPLLQPTLRLQLKNLDSTKHRNALFWHWHRAYPKVLAALKKARSHLDPSSAQSTVNKADKLIGSTLWDVARRALGVYQVDEAKQKPDYLGQGLKDKPGAASAMRQYRRAQRGSQPIVVSRKPDSTPVS</sequence>
<dbReference type="EMBL" id="LWDF02001410">
    <property type="protein sequence ID" value="KAE8238837.1"/>
    <property type="molecule type" value="Genomic_DNA"/>
</dbReference>
<evidence type="ECO:0000313" key="3">
    <source>
        <dbReference type="Proteomes" id="UP000077521"/>
    </source>
</evidence>
<dbReference type="Proteomes" id="UP000077521">
    <property type="component" value="Unassembled WGS sequence"/>
</dbReference>
<comment type="caution">
    <text evidence="2">The sequence shown here is derived from an EMBL/GenBank/DDBJ whole genome shotgun (WGS) entry which is preliminary data.</text>
</comment>
<reference evidence="2" key="2">
    <citation type="journal article" date="2019" name="IMA Fungus">
        <title>Genome sequencing and comparison of five Tilletia species to identify candidate genes for the detection of regulated species infecting wheat.</title>
        <authorList>
            <person name="Nguyen H.D.T."/>
            <person name="Sultana T."/>
            <person name="Kesanakurti P."/>
            <person name="Hambleton S."/>
        </authorList>
    </citation>
    <scope>NUCLEOTIDE SEQUENCE</scope>
    <source>
        <strain evidence="2">DAOMC 236416</strain>
    </source>
</reference>
<proteinExistence type="predicted"/>
<reference evidence="2" key="1">
    <citation type="submission" date="2016-04" db="EMBL/GenBank/DDBJ databases">
        <authorList>
            <person name="Nguyen H.D."/>
            <person name="Samba Siva P."/>
            <person name="Cullis J."/>
            <person name="Levesque C.A."/>
            <person name="Hambleton S."/>
        </authorList>
    </citation>
    <scope>NUCLEOTIDE SEQUENCE</scope>
    <source>
        <strain evidence="2">DAOMC 236416</strain>
    </source>
</reference>
<dbReference type="Gene3D" id="3.60.10.10">
    <property type="entry name" value="Endonuclease/exonuclease/phosphatase"/>
    <property type="match status" value="1"/>
</dbReference>
<feature type="non-terminal residue" evidence="2">
    <location>
        <position position="376"/>
    </location>
</feature>
<evidence type="ECO:0008006" key="4">
    <source>
        <dbReference type="Google" id="ProtNLM"/>
    </source>
</evidence>
<gene>
    <name evidence="2" type="ORF">A4X13_0g8359</name>
</gene>
<dbReference type="InterPro" id="IPR036691">
    <property type="entry name" value="Endo/exonu/phosph_ase_sf"/>
</dbReference>